<dbReference type="Pfam" id="PF00082">
    <property type="entry name" value="Peptidase_S8"/>
    <property type="match status" value="1"/>
</dbReference>
<dbReference type="InterPro" id="IPR036852">
    <property type="entry name" value="Peptidase_S8/S53_dom_sf"/>
</dbReference>
<comment type="caution">
    <text evidence="2">The sequence shown here is derived from an EMBL/GenBank/DDBJ whole genome shotgun (WGS) entry which is preliminary data.</text>
</comment>
<dbReference type="EMBL" id="JACHHW010000001">
    <property type="protein sequence ID" value="MBB5185743.1"/>
    <property type="molecule type" value="Genomic_DNA"/>
</dbReference>
<dbReference type="InterPro" id="IPR034074">
    <property type="entry name" value="Y4bN_pept_dom"/>
</dbReference>
<keyword evidence="3" id="KW-1185">Reference proteome</keyword>
<dbReference type="Gene3D" id="3.40.50.200">
    <property type="entry name" value="Peptidase S8/S53 domain"/>
    <property type="match status" value="1"/>
</dbReference>
<evidence type="ECO:0000313" key="3">
    <source>
        <dbReference type="Proteomes" id="UP000536640"/>
    </source>
</evidence>
<dbReference type="AlphaFoldDB" id="A0A840QZB7"/>
<organism evidence="2 3">
    <name type="scientific">Zhongshania antarctica</name>
    <dbReference type="NCBI Taxonomy" id="641702"/>
    <lineage>
        <taxon>Bacteria</taxon>
        <taxon>Pseudomonadati</taxon>
        <taxon>Pseudomonadota</taxon>
        <taxon>Gammaproteobacteria</taxon>
        <taxon>Cellvibrionales</taxon>
        <taxon>Spongiibacteraceae</taxon>
        <taxon>Zhongshania</taxon>
    </lineage>
</organism>
<dbReference type="InterPro" id="IPR000209">
    <property type="entry name" value="Peptidase_S8/S53_dom"/>
</dbReference>
<dbReference type="GO" id="GO:0006508">
    <property type="term" value="P:proteolysis"/>
    <property type="evidence" value="ECO:0007669"/>
    <property type="project" value="InterPro"/>
</dbReference>
<evidence type="ECO:0000259" key="1">
    <source>
        <dbReference type="Pfam" id="PF00082"/>
    </source>
</evidence>
<dbReference type="Proteomes" id="UP000536640">
    <property type="component" value="Unassembled WGS sequence"/>
</dbReference>
<protein>
    <recommendedName>
        <fullName evidence="1">Peptidase S8/S53 domain-containing protein</fullName>
    </recommendedName>
</protein>
<feature type="domain" description="Peptidase S8/S53" evidence="1">
    <location>
        <begin position="266"/>
        <end position="449"/>
    </location>
</feature>
<dbReference type="CDD" id="cd04847">
    <property type="entry name" value="Peptidases_S8_Subtilisin_like_2"/>
    <property type="match status" value="1"/>
</dbReference>
<dbReference type="RefSeq" id="WP_184460592.1">
    <property type="nucleotide sequence ID" value="NZ_JACHHW010000001.1"/>
</dbReference>
<gene>
    <name evidence="2" type="ORF">HNQ57_000002</name>
</gene>
<accession>A0A840QZB7</accession>
<name>A0A840QZB7_9GAMM</name>
<dbReference type="SUPFAM" id="SSF52743">
    <property type="entry name" value="Subtilisin-like"/>
    <property type="match status" value="1"/>
</dbReference>
<proteinExistence type="predicted"/>
<reference evidence="2 3" key="1">
    <citation type="submission" date="2020-08" db="EMBL/GenBank/DDBJ databases">
        <title>Genomic Encyclopedia of Type Strains, Phase IV (KMG-IV): sequencing the most valuable type-strain genomes for metagenomic binning, comparative biology and taxonomic classification.</title>
        <authorList>
            <person name="Goeker M."/>
        </authorList>
    </citation>
    <scope>NUCLEOTIDE SEQUENCE [LARGE SCALE GENOMIC DNA]</scope>
    <source>
        <strain evidence="2 3">DSM 25701</strain>
    </source>
</reference>
<evidence type="ECO:0000313" key="2">
    <source>
        <dbReference type="EMBL" id="MBB5185743.1"/>
    </source>
</evidence>
<dbReference type="GO" id="GO:0004252">
    <property type="term" value="F:serine-type endopeptidase activity"/>
    <property type="evidence" value="ECO:0007669"/>
    <property type="project" value="InterPro"/>
</dbReference>
<sequence>MDFKHIFLENKRIELGYSGSGRGNFKKFERTISERVSHGTSLVNSIDSFFPEERPVEYISEAPGTYIEILSVPGFELAIESLDTRECKLCNLRVEGEQWRATVLIFDDKRTVFTNKLQRYIGQAGGQTNDTLFDNIAEVRLAQLSDFWTSSPSRYPGSEDEVIWWEVWLRRISLKRQEIEEFKEYCKNQNITVSGGLLEFEFQSVLCVNASANQLKGSVALISCLVELRRIVDTANFLLSQQPIDQAEWADLLLEKTSYIETPTASILIFDSGVDYNHPLISPSLQASDCYKWNVDWPDYDSGNVHGTLQAGLSIYGDIAQAILSDEAISVTYQLESCRVLPPLGVNEKELYGSLTYYAVKEAEKNAKLNRVVSIAITADHDGITGQPTSWSSEIDYLAFDAEGTRLFVISGGNVRGDDVGIDYREATAKCSIEDPGQAWNAITVGAYTQM</sequence>